<name>A0A369QGF9_9SPHN</name>
<reference evidence="1 2" key="1">
    <citation type="submission" date="2018-04" db="EMBL/GenBank/DDBJ databases">
        <title>Altererythrobacter sp. HME9302 genome sequencing and assembly.</title>
        <authorList>
            <person name="Kang H."/>
            <person name="Kim H."/>
            <person name="Joh K."/>
        </authorList>
    </citation>
    <scope>NUCLEOTIDE SEQUENCE [LARGE SCALE GENOMIC DNA]</scope>
    <source>
        <strain evidence="1 2">HME9302</strain>
    </source>
</reference>
<dbReference type="GO" id="GO:0003964">
    <property type="term" value="F:RNA-directed DNA polymerase activity"/>
    <property type="evidence" value="ECO:0007669"/>
    <property type="project" value="UniProtKB-KW"/>
</dbReference>
<keyword evidence="1" id="KW-0548">Nucleotidyltransferase</keyword>
<keyword evidence="1" id="KW-0695">RNA-directed DNA polymerase</keyword>
<evidence type="ECO:0000313" key="2">
    <source>
        <dbReference type="Proteomes" id="UP000253727"/>
    </source>
</evidence>
<keyword evidence="1" id="KW-0808">Transferase</keyword>
<dbReference type="EMBL" id="QBKA01000002">
    <property type="protein sequence ID" value="RDC61378.1"/>
    <property type="molecule type" value="Genomic_DNA"/>
</dbReference>
<accession>A0A369QGF9</accession>
<proteinExistence type="predicted"/>
<dbReference type="AlphaFoldDB" id="A0A369QGF9"/>
<dbReference type="EC" id="2.7.7.49" evidence="1"/>
<organism evidence="1 2">
    <name type="scientific">Alteripontixanthobacter maritimus</name>
    <dbReference type="NCBI Taxonomy" id="2161824"/>
    <lineage>
        <taxon>Bacteria</taxon>
        <taxon>Pseudomonadati</taxon>
        <taxon>Pseudomonadota</taxon>
        <taxon>Alphaproteobacteria</taxon>
        <taxon>Sphingomonadales</taxon>
        <taxon>Erythrobacteraceae</taxon>
        <taxon>Alteripontixanthobacter</taxon>
    </lineage>
</organism>
<dbReference type="Proteomes" id="UP000253727">
    <property type="component" value="Unassembled WGS sequence"/>
</dbReference>
<keyword evidence="2" id="KW-1185">Reference proteome</keyword>
<evidence type="ECO:0000313" key="1">
    <source>
        <dbReference type="EMBL" id="RDC61378.1"/>
    </source>
</evidence>
<protein>
    <submittedName>
        <fullName evidence="1">RNA-directed DNA polymerase</fullName>
        <ecNumber evidence="1">2.7.7.49</ecNumber>
    </submittedName>
</protein>
<sequence>MQQTHFTYFKIIGWGSMYLSTVLYDYSRYIIACKLCFTMRTEDVMIRWV</sequence>
<comment type="caution">
    <text evidence="1">The sequence shown here is derived from an EMBL/GenBank/DDBJ whole genome shotgun (WGS) entry which is preliminary data.</text>
</comment>
<gene>
    <name evidence="1" type="ORF">HME9302_02600</name>
</gene>